<dbReference type="EMBL" id="AY605066">
    <property type="protein sequence ID" value="AAT36503.1"/>
    <property type="molecule type" value="Genomic_DNA"/>
</dbReference>
<accession>Q6J1X0</accession>
<dbReference type="KEGG" id="vg:2948300"/>
<dbReference type="GeneID" id="2948300"/>
<proteinExistence type="predicted"/>
<dbReference type="RefSeq" id="YP_025043.1">
    <property type="nucleotide sequence ID" value="NC_005893.1"/>
</dbReference>
<name>Q6J1X0_9CAUD</name>
<protein>
    <submittedName>
        <fullName evidence="2">Uncharacterized protein</fullName>
    </submittedName>
</protein>
<feature type="transmembrane region" description="Helical" evidence="1">
    <location>
        <begin position="48"/>
        <end position="66"/>
    </location>
</feature>
<reference evidence="2 3" key="1">
    <citation type="journal article" date="2005" name="Virology">
        <title>Complete genomic sequence of the temperate bacteriophage PhiAT3 isolated from Lactobacillus casei ATCC 393.</title>
        <authorList>
            <person name="Lo T.C."/>
            <person name="Shih T.C."/>
            <person name="Lin C.F."/>
            <person name="Chen H.W."/>
            <person name="Lin T.H."/>
        </authorList>
    </citation>
    <scope>NUCLEOTIDE SEQUENCE</scope>
</reference>
<keyword evidence="3" id="KW-1185">Reference proteome</keyword>
<keyword evidence="1" id="KW-0472">Membrane</keyword>
<organism evidence="2 3">
    <name type="scientific">Lactobacillus phage phiAT3</name>
    <dbReference type="NCBI Taxonomy" id="279281"/>
    <lineage>
        <taxon>Viruses</taxon>
        <taxon>Duplodnaviria</taxon>
        <taxon>Heunggongvirae</taxon>
        <taxon>Uroviricota</taxon>
        <taxon>Caudoviricetes</taxon>
        <taxon>Fattrevirus</taxon>
        <taxon>Fattrevirus AT3</taxon>
    </lineage>
</organism>
<keyword evidence="1" id="KW-0812">Transmembrane</keyword>
<evidence type="ECO:0000256" key="1">
    <source>
        <dbReference type="SAM" id="Phobius"/>
    </source>
</evidence>
<feature type="transmembrane region" description="Helical" evidence="1">
    <location>
        <begin position="73"/>
        <end position="94"/>
    </location>
</feature>
<evidence type="ECO:0000313" key="2">
    <source>
        <dbReference type="EMBL" id="AAT36503.1"/>
    </source>
</evidence>
<feature type="transmembrane region" description="Helical" evidence="1">
    <location>
        <begin position="12"/>
        <end position="36"/>
    </location>
</feature>
<evidence type="ECO:0000313" key="3">
    <source>
        <dbReference type="Proteomes" id="UP000001797"/>
    </source>
</evidence>
<dbReference type="OrthoDB" id="17708at10239"/>
<sequence length="129" mass="15038">MTMLNKIRDHPMHTVLAIGIVAIGLFLIINDHYFIWPPHYTDWLNDDIVGFLFVIDGLGIWGWVLWETQLAVINRLLLTTTSFLMSFLTILQLLPSISNWNLHKLDQQCDHNSLRADSGAKEWQPRQQR</sequence>
<dbReference type="Proteomes" id="UP000001797">
    <property type="component" value="Segment"/>
</dbReference>
<keyword evidence="1" id="KW-1133">Transmembrane helix</keyword>